<dbReference type="InterPro" id="IPR011701">
    <property type="entry name" value="MFS"/>
</dbReference>
<evidence type="ECO:0000313" key="6">
    <source>
        <dbReference type="EMBL" id="KAL1527823.1"/>
    </source>
</evidence>
<dbReference type="EMBL" id="JBGBPQ010000002">
    <property type="protein sequence ID" value="KAL1527823.1"/>
    <property type="molecule type" value="Genomic_DNA"/>
</dbReference>
<evidence type="ECO:0000256" key="4">
    <source>
        <dbReference type="SAM" id="Phobius"/>
    </source>
</evidence>
<sequence length="749" mass="80554">MCMAAKQPATYQVPAPNPGEKLCRLQHKQHSGRWCSTESTARIVAAEGATDQADRCDPVLLCDRCVASLLHCEAPRESFWKDHSSMPKKVLIVLTSVDKYPDGSPTGWYLPEAVHPFVEFRRAGFEVEFASITGLATCDPSSIDASKDDKECTDFWSDPTLKAKTESTKKLADCKPDDYSAVFFAGGFGVMWDFPENPAAIKLITDMLAANKPVAAVCHGPIVFKNVKDAEGKPVLAGKDCTGFTNAEEKAVNKYAVVSEPSGPGSCEDVLGALGNFKDGGVFQPNVCVAGYILTGQNPPSAQPLAKEVIVAIGKSTALIEALKKAGIAGTFLACLDMSDTMVFPFLGEFFVHHGISKAFVGFIFGIMSVGMLIFCPIVPYFMPKIGGPAKTLLLGTLLFATVRIGTASMGLFHEEDEGENGMMSLSADYLVWYSSILFFLTGCVYSFTEIGGLAWILMEAPEGGKSKAMAAMMTARMIGGLVGTPLGGILFDLIGWAPTNLACTLLLLIPSAMFYKTLAQPVPQRAAYEANFKLYMDKKFALSNLLSLLSLAAMYAYVPYLQLFYADQFSISKSVWGLIFMVGVIVGFLVGAGSTLKVEEYMGTLNAIIAGFGMFSVGYLLLGPSPILAFLPHSGWPAFFISTGGWFILLLGNGGVVTILPTLLLKYAMEFGLDEEDASVQSATVNIFMMAAGLFFGPTFGGYFAHAIGVPWTNTLLAIIICFCGYSTCAFLKSEEKTSKVAKSQEMM</sequence>
<organism evidence="6 7">
    <name type="scientific">Prymnesium parvum</name>
    <name type="common">Toxic golden alga</name>
    <dbReference type="NCBI Taxonomy" id="97485"/>
    <lineage>
        <taxon>Eukaryota</taxon>
        <taxon>Haptista</taxon>
        <taxon>Haptophyta</taxon>
        <taxon>Prymnesiophyceae</taxon>
        <taxon>Prymnesiales</taxon>
        <taxon>Prymnesiaceae</taxon>
        <taxon>Prymnesium</taxon>
    </lineage>
</organism>
<feature type="transmembrane region" description="Helical" evidence="4">
    <location>
        <begin position="644"/>
        <end position="666"/>
    </location>
</feature>
<dbReference type="AlphaFoldDB" id="A0AB34K010"/>
<comment type="caution">
    <text evidence="6">The sequence shown here is derived from an EMBL/GenBank/DDBJ whole genome shotgun (WGS) entry which is preliminary data.</text>
</comment>
<feature type="transmembrane region" description="Helical" evidence="4">
    <location>
        <begin position="579"/>
        <end position="597"/>
    </location>
</feature>
<comment type="similarity">
    <text evidence="3">Belongs to the peptidase C56 family. HSP31-like subfamily.</text>
</comment>
<evidence type="ECO:0000256" key="1">
    <source>
        <dbReference type="ARBA" id="ARBA00023016"/>
    </source>
</evidence>
<dbReference type="Proteomes" id="UP001515480">
    <property type="component" value="Unassembled WGS sequence"/>
</dbReference>
<feature type="transmembrane region" description="Helical" evidence="4">
    <location>
        <begin position="433"/>
        <end position="458"/>
    </location>
</feature>
<dbReference type="InterPro" id="IPR002818">
    <property type="entry name" value="DJ-1/PfpI"/>
</dbReference>
<dbReference type="PANTHER" id="PTHR48094">
    <property type="entry name" value="PROTEIN/NUCLEIC ACID DEGLYCASE DJ-1-RELATED"/>
    <property type="match status" value="1"/>
</dbReference>
<dbReference type="InterPro" id="IPR029062">
    <property type="entry name" value="Class_I_gatase-like"/>
</dbReference>
<evidence type="ECO:0000256" key="3">
    <source>
        <dbReference type="ARBA" id="ARBA00038493"/>
    </source>
</evidence>
<proteinExistence type="inferred from homology"/>
<gene>
    <name evidence="6" type="ORF">AB1Y20_009206</name>
</gene>
<dbReference type="GO" id="GO:0005737">
    <property type="term" value="C:cytoplasm"/>
    <property type="evidence" value="ECO:0007669"/>
    <property type="project" value="TreeGrafter"/>
</dbReference>
<dbReference type="GO" id="GO:0019172">
    <property type="term" value="F:glyoxalase III activity"/>
    <property type="evidence" value="ECO:0007669"/>
    <property type="project" value="TreeGrafter"/>
</dbReference>
<feature type="domain" description="DJ-1/PfpI" evidence="5">
    <location>
        <begin position="112"/>
        <end position="310"/>
    </location>
</feature>
<dbReference type="InterPro" id="IPR050325">
    <property type="entry name" value="Prot/Nucl_acid_deglycase"/>
</dbReference>
<protein>
    <recommendedName>
        <fullName evidence="5">DJ-1/PfpI domain-containing protein</fullName>
    </recommendedName>
</protein>
<dbReference type="GO" id="GO:0019243">
    <property type="term" value="P:methylglyoxal catabolic process to D-lactate via S-lactoyl-glutathione"/>
    <property type="evidence" value="ECO:0007669"/>
    <property type="project" value="TreeGrafter"/>
</dbReference>
<dbReference type="InterPro" id="IPR036259">
    <property type="entry name" value="MFS_trans_sf"/>
</dbReference>
<name>A0AB34K010_PRYPA</name>
<dbReference type="Pfam" id="PF01965">
    <property type="entry name" value="DJ-1_PfpI"/>
    <property type="match status" value="1"/>
</dbReference>
<keyword evidence="4" id="KW-0812">Transmembrane</keyword>
<dbReference type="CDD" id="cd03141">
    <property type="entry name" value="GATase1_Hsp31_like"/>
    <property type="match status" value="1"/>
</dbReference>
<accession>A0AB34K010</accession>
<feature type="transmembrane region" description="Helical" evidence="4">
    <location>
        <begin position="686"/>
        <end position="707"/>
    </location>
</feature>
<dbReference type="Gene3D" id="1.20.1250.20">
    <property type="entry name" value="MFS general substrate transporter like domains"/>
    <property type="match status" value="2"/>
</dbReference>
<feature type="transmembrane region" description="Helical" evidence="4">
    <location>
        <begin position="393"/>
        <end position="413"/>
    </location>
</feature>
<reference evidence="6 7" key="1">
    <citation type="journal article" date="2024" name="Science">
        <title>Giant polyketide synthase enzymes in the biosynthesis of giant marine polyether toxins.</title>
        <authorList>
            <person name="Fallon T.R."/>
            <person name="Shende V.V."/>
            <person name="Wierzbicki I.H."/>
            <person name="Pendleton A.L."/>
            <person name="Watervoot N.F."/>
            <person name="Auber R.P."/>
            <person name="Gonzalez D.J."/>
            <person name="Wisecaver J.H."/>
            <person name="Moore B.S."/>
        </authorList>
    </citation>
    <scope>NUCLEOTIDE SEQUENCE [LARGE SCALE GENOMIC DNA]</scope>
    <source>
        <strain evidence="6 7">12B1</strain>
    </source>
</reference>
<feature type="transmembrane region" description="Helical" evidence="4">
    <location>
        <begin position="609"/>
        <end position="632"/>
    </location>
</feature>
<dbReference type="SUPFAM" id="SSF52317">
    <property type="entry name" value="Class I glutamine amidotransferase-like"/>
    <property type="match status" value="1"/>
</dbReference>
<feature type="transmembrane region" description="Helical" evidence="4">
    <location>
        <begin position="713"/>
        <end position="733"/>
    </location>
</feature>
<feature type="transmembrane region" description="Helical" evidence="4">
    <location>
        <begin position="359"/>
        <end position="381"/>
    </location>
</feature>
<feature type="transmembrane region" description="Helical" evidence="4">
    <location>
        <begin position="470"/>
        <end position="492"/>
    </location>
</feature>
<dbReference type="SUPFAM" id="SSF103473">
    <property type="entry name" value="MFS general substrate transporter"/>
    <property type="match status" value="1"/>
</dbReference>
<keyword evidence="1" id="KW-0346">Stress response</keyword>
<feature type="transmembrane region" description="Helical" evidence="4">
    <location>
        <begin position="541"/>
        <end position="559"/>
    </location>
</feature>
<evidence type="ECO:0000313" key="7">
    <source>
        <dbReference type="Proteomes" id="UP001515480"/>
    </source>
</evidence>
<keyword evidence="7" id="KW-1185">Reference proteome</keyword>
<keyword evidence="4" id="KW-0472">Membrane</keyword>
<keyword evidence="2" id="KW-0456">Lyase</keyword>
<dbReference type="Gene3D" id="3.40.50.880">
    <property type="match status" value="1"/>
</dbReference>
<dbReference type="Pfam" id="PF07690">
    <property type="entry name" value="MFS_1"/>
    <property type="match status" value="1"/>
</dbReference>
<dbReference type="GO" id="GO:0022857">
    <property type="term" value="F:transmembrane transporter activity"/>
    <property type="evidence" value="ECO:0007669"/>
    <property type="project" value="InterPro"/>
</dbReference>
<evidence type="ECO:0000256" key="2">
    <source>
        <dbReference type="ARBA" id="ARBA00023239"/>
    </source>
</evidence>
<feature type="transmembrane region" description="Helical" evidence="4">
    <location>
        <begin position="498"/>
        <end position="520"/>
    </location>
</feature>
<dbReference type="PANTHER" id="PTHR48094:SF11">
    <property type="entry name" value="GLUTATHIONE-INDEPENDENT GLYOXALASE HSP31-RELATED"/>
    <property type="match status" value="1"/>
</dbReference>
<keyword evidence="4" id="KW-1133">Transmembrane helix</keyword>
<evidence type="ECO:0000259" key="5">
    <source>
        <dbReference type="Pfam" id="PF01965"/>
    </source>
</evidence>